<evidence type="ECO:0000256" key="9">
    <source>
        <dbReference type="ARBA" id="ARBA00022989"/>
    </source>
</evidence>
<dbReference type="PANTHER" id="PTHR12119:SF2">
    <property type="entry name" value="CYTOCHROME B-C1 COMPLEX SUBUNIT 8"/>
    <property type="match status" value="1"/>
</dbReference>
<keyword evidence="6" id="KW-0812">Transmembrane</keyword>
<evidence type="ECO:0000256" key="2">
    <source>
        <dbReference type="ARBA" id="ARBA00007668"/>
    </source>
</evidence>
<comment type="similarity">
    <text evidence="2 13">Belongs to the UQCRQ/QCR8 family.</text>
</comment>
<dbReference type="Gene3D" id="1.20.5.210">
    <property type="entry name" value="Cytochrome b-c1 complex subunit 8"/>
    <property type="match status" value="1"/>
</dbReference>
<evidence type="ECO:0000256" key="13">
    <source>
        <dbReference type="RuleBase" id="RU368118"/>
    </source>
</evidence>
<dbReference type="CTD" id="39950"/>
<evidence type="ECO:0000313" key="14">
    <source>
        <dbReference type="EnsemblMetazoa" id="XP_022670596"/>
    </source>
</evidence>
<evidence type="ECO:0000256" key="5">
    <source>
        <dbReference type="ARBA" id="ARBA00022660"/>
    </source>
</evidence>
<evidence type="ECO:0000256" key="7">
    <source>
        <dbReference type="ARBA" id="ARBA00022792"/>
    </source>
</evidence>
<dbReference type="GO" id="GO:0006122">
    <property type="term" value="P:mitochondrial electron transport, ubiquinol to cytochrome c"/>
    <property type="evidence" value="ECO:0007669"/>
    <property type="project" value="UniProtKB-UniRule"/>
</dbReference>
<keyword evidence="15" id="KW-1185">Reference proteome</keyword>
<keyword evidence="7 13" id="KW-0999">Mitochondrion inner membrane</keyword>
<sequence>MGGQFGHLYKIRGIIYYRLSPYELSPTKGFLSKGIANTIRRTMNELPYIAPPFAMTWFIYDYAVAENARLSRKNPDDYVNDQ</sequence>
<evidence type="ECO:0000313" key="15">
    <source>
        <dbReference type="Proteomes" id="UP000594260"/>
    </source>
</evidence>
<evidence type="ECO:0000256" key="11">
    <source>
        <dbReference type="ARBA" id="ARBA00023136"/>
    </source>
</evidence>
<proteinExistence type="inferred from homology"/>
<dbReference type="Proteomes" id="UP000594260">
    <property type="component" value="Unplaced"/>
</dbReference>
<dbReference type="PANTHER" id="PTHR12119">
    <property type="entry name" value="UBIQUINOL-CYTOCHROME C REDUCTASE COMPLEX UBIQUINONE-BINDING PROTEIN QP-C"/>
    <property type="match status" value="1"/>
</dbReference>
<evidence type="ECO:0000256" key="3">
    <source>
        <dbReference type="ARBA" id="ARBA00016324"/>
    </source>
</evidence>
<dbReference type="FunCoup" id="A0A7M7KTS9">
    <property type="interactions" value="440"/>
</dbReference>
<dbReference type="InterPro" id="IPR036642">
    <property type="entry name" value="Cyt_bc1_su8_sf"/>
</dbReference>
<keyword evidence="4 13" id="KW-0813">Transport</keyword>
<accession>A0A7M7KTS9</accession>
<dbReference type="Pfam" id="PF02939">
    <property type="entry name" value="UcrQ"/>
    <property type="match status" value="1"/>
</dbReference>
<name>A0A7M7KTS9_VARDE</name>
<reference evidence="14" key="1">
    <citation type="submission" date="2021-01" db="UniProtKB">
        <authorList>
            <consortium name="EnsemblMetazoa"/>
        </authorList>
    </citation>
    <scope>IDENTIFICATION</scope>
</reference>
<comment type="subcellular location">
    <subcellularLocation>
        <location evidence="1 13">Mitochondrion inner membrane</location>
        <topology evidence="1 13">Single-pass membrane protein</topology>
    </subcellularLocation>
</comment>
<dbReference type="InterPro" id="IPR004205">
    <property type="entry name" value="Cyt_bc1_su8"/>
</dbReference>
<dbReference type="SUPFAM" id="SSF81508">
    <property type="entry name" value="Ubiquinone-binding protein QP-C of cytochrome bc1 complex (Ubiquinol-cytochrome c reductase)"/>
    <property type="match status" value="1"/>
</dbReference>
<protein>
    <recommendedName>
        <fullName evidence="3 13">Cytochrome b-c1 complex subunit 8</fullName>
    </recommendedName>
    <alternativeName>
        <fullName evidence="13">Complex III subunit 8</fullName>
    </alternativeName>
</protein>
<keyword evidence="9" id="KW-1133">Transmembrane helix</keyword>
<dbReference type="KEGG" id="vde:111254231"/>
<dbReference type="GO" id="GO:0005743">
    <property type="term" value="C:mitochondrial inner membrane"/>
    <property type="evidence" value="ECO:0007669"/>
    <property type="project" value="UniProtKB-SubCell"/>
</dbReference>
<dbReference type="OrthoDB" id="6683853at2759"/>
<comment type="subunit">
    <text evidence="12 13">Component of the ubiquinol-cytochrome c oxidoreductase (cytochrome b-c1 complex, complex III, CIII), a multisubunit enzyme composed of 11 subunits. The complex is composed of 3 respiratory subunits cytochrome b, cytochrome c1 and Rieske protein UQCRFS1, 2 core protein subunits UQCRC1/QCR1 and UQCRC2/QCR2, and 6 low-molecular weight protein subunits UQCRH/QCR6, UQCRB/QCR7, UQCRQ/QCR8, UQCR10/QCR9, UQCR11/QCR10 and subunit 9, the cleavage product of Rieske protein UQCRFS1. The complex exists as an obligatory dimer and forms supercomplexes (SCs) in the inner mitochondrial membrane with NADH-ubiquinone oxidoreductase (complex I, CI) and cytochrome c oxidase (complex IV, CIV), resulting in different assemblies (supercomplex SCI(1)III(2)IV(1) and megacomplex MCI(2)III(2)IV(2)). Interacts with UQCC6.</text>
</comment>
<dbReference type="EnsemblMetazoa" id="XM_022814861">
    <property type="protein sequence ID" value="XP_022670596"/>
    <property type="gene ID" value="LOC111254231"/>
</dbReference>
<evidence type="ECO:0000256" key="6">
    <source>
        <dbReference type="ARBA" id="ARBA00022692"/>
    </source>
</evidence>
<dbReference type="GeneID" id="111254231"/>
<keyword evidence="11" id="KW-0472">Membrane</keyword>
<evidence type="ECO:0000256" key="12">
    <source>
        <dbReference type="ARBA" id="ARBA00047105"/>
    </source>
</evidence>
<dbReference type="GO" id="GO:0045275">
    <property type="term" value="C:respiratory chain complex III"/>
    <property type="evidence" value="ECO:0007669"/>
    <property type="project" value="UniProtKB-UniRule"/>
</dbReference>
<dbReference type="OMA" id="MWRRFKG"/>
<keyword evidence="8 13" id="KW-0249">Electron transport</keyword>
<evidence type="ECO:0000256" key="4">
    <source>
        <dbReference type="ARBA" id="ARBA00022448"/>
    </source>
</evidence>
<keyword evidence="5 13" id="KW-0679">Respiratory chain</keyword>
<dbReference type="InParanoid" id="A0A7M7KTS9"/>
<evidence type="ECO:0000256" key="8">
    <source>
        <dbReference type="ARBA" id="ARBA00022982"/>
    </source>
</evidence>
<evidence type="ECO:0000256" key="1">
    <source>
        <dbReference type="ARBA" id="ARBA00004434"/>
    </source>
</evidence>
<dbReference type="AlphaFoldDB" id="A0A7M7KTS9"/>
<dbReference type="RefSeq" id="XP_022670596.1">
    <property type="nucleotide sequence ID" value="XM_022814861.1"/>
</dbReference>
<keyword evidence="10 13" id="KW-0496">Mitochondrion</keyword>
<dbReference type="FunFam" id="1.20.5.210:FF:000001">
    <property type="entry name" value="Cytochrome b-c1 complex subunit 8"/>
    <property type="match status" value="1"/>
</dbReference>
<comment type="function">
    <text evidence="13">Component of the ubiquinol-cytochrome c oxidoreductase, a multisubunit transmembrane complex that is part of the mitochondrial electron transport chain which drives oxidative phosphorylation. The complex plays an important role in the uptake of multiple carbon sources present in different host niches.</text>
</comment>
<organism evidence="14 15">
    <name type="scientific">Varroa destructor</name>
    <name type="common">Honeybee mite</name>
    <dbReference type="NCBI Taxonomy" id="109461"/>
    <lineage>
        <taxon>Eukaryota</taxon>
        <taxon>Metazoa</taxon>
        <taxon>Ecdysozoa</taxon>
        <taxon>Arthropoda</taxon>
        <taxon>Chelicerata</taxon>
        <taxon>Arachnida</taxon>
        <taxon>Acari</taxon>
        <taxon>Parasitiformes</taxon>
        <taxon>Mesostigmata</taxon>
        <taxon>Gamasina</taxon>
        <taxon>Dermanyssoidea</taxon>
        <taxon>Varroidae</taxon>
        <taxon>Varroa</taxon>
    </lineage>
</organism>
<evidence type="ECO:0000256" key="10">
    <source>
        <dbReference type="ARBA" id="ARBA00023128"/>
    </source>
</evidence>